<proteinExistence type="predicted"/>
<organism evidence="1 2">
    <name type="scientific">Ridgeia piscesae</name>
    <name type="common">Tubeworm</name>
    <dbReference type="NCBI Taxonomy" id="27915"/>
    <lineage>
        <taxon>Eukaryota</taxon>
        <taxon>Metazoa</taxon>
        <taxon>Spiralia</taxon>
        <taxon>Lophotrochozoa</taxon>
        <taxon>Annelida</taxon>
        <taxon>Polychaeta</taxon>
        <taxon>Sedentaria</taxon>
        <taxon>Canalipalpata</taxon>
        <taxon>Sabellida</taxon>
        <taxon>Siboglinidae</taxon>
        <taxon>Ridgeia</taxon>
    </lineage>
</organism>
<gene>
    <name evidence="1" type="ORF">NP493_575g01000</name>
</gene>
<dbReference type="EMBL" id="JAODUO010000575">
    <property type="protein sequence ID" value="KAK2177856.1"/>
    <property type="molecule type" value="Genomic_DNA"/>
</dbReference>
<sequence>MNSERTHEHIYKQTNTNTYTHLTQICNHRNTLTYRQIQTHRLPHMYV</sequence>
<evidence type="ECO:0000313" key="1">
    <source>
        <dbReference type="EMBL" id="KAK2177856.1"/>
    </source>
</evidence>
<dbReference type="Proteomes" id="UP001209878">
    <property type="component" value="Unassembled WGS sequence"/>
</dbReference>
<accession>A0AAD9KUT4</accession>
<dbReference type="AlphaFoldDB" id="A0AAD9KUT4"/>
<comment type="caution">
    <text evidence="1">The sequence shown here is derived from an EMBL/GenBank/DDBJ whole genome shotgun (WGS) entry which is preliminary data.</text>
</comment>
<evidence type="ECO:0000313" key="2">
    <source>
        <dbReference type="Proteomes" id="UP001209878"/>
    </source>
</evidence>
<reference evidence="1" key="1">
    <citation type="journal article" date="2023" name="Mol. Biol. Evol.">
        <title>Third-Generation Sequencing Reveals the Adaptive Role of the Epigenome in Three Deep-Sea Polychaetes.</title>
        <authorList>
            <person name="Perez M."/>
            <person name="Aroh O."/>
            <person name="Sun Y."/>
            <person name="Lan Y."/>
            <person name="Juniper S.K."/>
            <person name="Young C.R."/>
            <person name="Angers B."/>
            <person name="Qian P.Y."/>
        </authorList>
    </citation>
    <scope>NUCLEOTIDE SEQUENCE</scope>
    <source>
        <strain evidence="1">R07B-5</strain>
    </source>
</reference>
<name>A0AAD9KUT4_RIDPI</name>
<protein>
    <submittedName>
        <fullName evidence="1">Uncharacterized protein</fullName>
    </submittedName>
</protein>
<keyword evidence="2" id="KW-1185">Reference proteome</keyword>